<feature type="region of interest" description="Disordered" evidence="1">
    <location>
        <begin position="1"/>
        <end position="21"/>
    </location>
</feature>
<sequence length="149" mass="16393">DPKTRPEQHVASTGLSASVTGSDSAPLLILPAEPPPQWRPLTKEELEVAAGGAGWRRARHSLVLLLVLAWLAMLATAVAIVVMSPRPVETPLKWWQRTLFYRLERDVLTEEQADASGGVDGDYIPVLFGQYNCDFKAIKVLLLISGFFI</sequence>
<dbReference type="GO" id="GO:0015173">
    <property type="term" value="F:aromatic amino acid transmembrane transporter activity"/>
    <property type="evidence" value="ECO:0007669"/>
    <property type="project" value="TreeGrafter"/>
</dbReference>
<dbReference type="InterPro" id="IPR042280">
    <property type="entry name" value="SLC3A2"/>
</dbReference>
<protein>
    <recommendedName>
        <fullName evidence="3">Solute carrier family 3 member 2 N-terminal domain-containing protein</fullName>
    </recommendedName>
</protein>
<keyword evidence="2" id="KW-0472">Membrane</keyword>
<keyword evidence="2" id="KW-1133">Transmembrane helix</keyword>
<organism evidence="4 5">
    <name type="scientific">Gasterosteus aculeatus aculeatus</name>
    <name type="common">three-spined stickleback</name>
    <dbReference type="NCBI Taxonomy" id="481459"/>
    <lineage>
        <taxon>Eukaryota</taxon>
        <taxon>Metazoa</taxon>
        <taxon>Chordata</taxon>
        <taxon>Craniata</taxon>
        <taxon>Vertebrata</taxon>
        <taxon>Euteleostomi</taxon>
        <taxon>Actinopterygii</taxon>
        <taxon>Neopterygii</taxon>
        <taxon>Teleostei</taxon>
        <taxon>Neoteleostei</taxon>
        <taxon>Acanthomorphata</taxon>
        <taxon>Eupercaria</taxon>
        <taxon>Perciformes</taxon>
        <taxon>Cottioidei</taxon>
        <taxon>Gasterosteales</taxon>
        <taxon>Gasterosteidae</taxon>
        <taxon>Gasterosteus</taxon>
    </lineage>
</organism>
<feature type="transmembrane region" description="Helical" evidence="2">
    <location>
        <begin position="62"/>
        <end position="83"/>
    </location>
</feature>
<dbReference type="GO" id="GO:0016324">
    <property type="term" value="C:apical plasma membrane"/>
    <property type="evidence" value="ECO:0007669"/>
    <property type="project" value="TreeGrafter"/>
</dbReference>
<feature type="compositionally biased region" description="Polar residues" evidence="1">
    <location>
        <begin position="10"/>
        <end position="21"/>
    </location>
</feature>
<dbReference type="GO" id="GO:0015190">
    <property type="term" value="F:L-leucine transmembrane transporter activity"/>
    <property type="evidence" value="ECO:0007669"/>
    <property type="project" value="TreeGrafter"/>
</dbReference>
<dbReference type="InterPro" id="IPR031984">
    <property type="entry name" value="SLC3A2_N"/>
</dbReference>
<dbReference type="AlphaFoldDB" id="A0AAQ4QRW6"/>
<evidence type="ECO:0000259" key="3">
    <source>
        <dbReference type="Pfam" id="PF16028"/>
    </source>
</evidence>
<feature type="domain" description="Solute carrier family 3 member 2 N-terminal" evidence="3">
    <location>
        <begin position="41"/>
        <end position="99"/>
    </location>
</feature>
<evidence type="ECO:0000256" key="2">
    <source>
        <dbReference type="SAM" id="Phobius"/>
    </source>
</evidence>
<name>A0AAQ4QRW6_GASAC</name>
<keyword evidence="5" id="KW-1185">Reference proteome</keyword>
<evidence type="ECO:0000313" key="4">
    <source>
        <dbReference type="Ensembl" id="ENSGACP00000053612.1"/>
    </source>
</evidence>
<dbReference type="GO" id="GO:0016323">
    <property type="term" value="C:basolateral plasma membrane"/>
    <property type="evidence" value="ECO:0007669"/>
    <property type="project" value="TreeGrafter"/>
</dbReference>
<proteinExistence type="predicted"/>
<reference evidence="4" key="2">
    <citation type="submission" date="2025-08" db="UniProtKB">
        <authorList>
            <consortium name="Ensembl"/>
        </authorList>
    </citation>
    <scope>IDENTIFICATION</scope>
</reference>
<dbReference type="GO" id="GO:1903801">
    <property type="term" value="P:L-leucine import across plasma membrane"/>
    <property type="evidence" value="ECO:0007669"/>
    <property type="project" value="TreeGrafter"/>
</dbReference>
<dbReference type="PANTHER" id="PTHR46673">
    <property type="entry name" value="4F2 CELL-SURFACE ANTIGEN HEAVY CHAIN"/>
    <property type="match status" value="1"/>
</dbReference>
<accession>A0AAQ4QRW6</accession>
<reference evidence="4" key="3">
    <citation type="submission" date="2025-09" db="UniProtKB">
        <authorList>
            <consortium name="Ensembl"/>
        </authorList>
    </citation>
    <scope>IDENTIFICATION</scope>
</reference>
<keyword evidence="2" id="KW-0812">Transmembrane</keyword>
<dbReference type="GeneTree" id="ENSGT01120000277704"/>
<dbReference type="Proteomes" id="UP000007635">
    <property type="component" value="Chromosome I"/>
</dbReference>
<evidence type="ECO:0000313" key="5">
    <source>
        <dbReference type="Proteomes" id="UP000007635"/>
    </source>
</evidence>
<dbReference type="GO" id="GO:0015823">
    <property type="term" value="P:phenylalanine transport"/>
    <property type="evidence" value="ECO:0007669"/>
    <property type="project" value="TreeGrafter"/>
</dbReference>
<dbReference type="GO" id="GO:0015180">
    <property type="term" value="F:L-alanine transmembrane transporter activity"/>
    <property type="evidence" value="ECO:0007669"/>
    <property type="project" value="TreeGrafter"/>
</dbReference>
<dbReference type="Ensembl" id="ENSGACT00000044726.1">
    <property type="protein sequence ID" value="ENSGACP00000053612.1"/>
    <property type="gene ID" value="ENSGACG00000028316.1"/>
</dbReference>
<dbReference type="GO" id="GO:1904273">
    <property type="term" value="P:L-alanine import across plasma membrane"/>
    <property type="evidence" value="ECO:0007669"/>
    <property type="project" value="TreeGrafter"/>
</dbReference>
<evidence type="ECO:0000256" key="1">
    <source>
        <dbReference type="SAM" id="MobiDB-lite"/>
    </source>
</evidence>
<dbReference type="PANTHER" id="PTHR46673:SF2">
    <property type="entry name" value="4F2 CELL-SURFACE ANTIGEN HEAVY CHAIN-LIKE"/>
    <property type="match status" value="1"/>
</dbReference>
<dbReference type="Pfam" id="PF16028">
    <property type="entry name" value="SLC3A2_N"/>
    <property type="match status" value="1"/>
</dbReference>
<reference evidence="4 5" key="1">
    <citation type="journal article" date="2021" name="G3 (Bethesda)">
        <title>Improved contiguity of the threespine stickleback genome using long-read sequencing.</title>
        <authorList>
            <person name="Nath S."/>
            <person name="Shaw D.E."/>
            <person name="White M.A."/>
        </authorList>
    </citation>
    <scope>NUCLEOTIDE SEQUENCE [LARGE SCALE GENOMIC DNA]</scope>
    <source>
        <strain evidence="4 5">Lake Benthic</strain>
    </source>
</reference>